<dbReference type="InterPro" id="IPR003715">
    <property type="entry name" value="Poly_export_N"/>
</dbReference>
<organism evidence="3 4">
    <name type="scientific">Vibrio campbellii</name>
    <dbReference type="NCBI Taxonomy" id="680"/>
    <lineage>
        <taxon>Bacteria</taxon>
        <taxon>Pseudomonadati</taxon>
        <taxon>Pseudomonadota</taxon>
        <taxon>Gammaproteobacteria</taxon>
        <taxon>Vibrionales</taxon>
        <taxon>Vibrionaceae</taxon>
        <taxon>Vibrio</taxon>
    </lineage>
</organism>
<dbReference type="PANTHER" id="PTHR33619:SF3">
    <property type="entry name" value="POLYSACCHARIDE EXPORT PROTEIN GFCE-RELATED"/>
    <property type="match status" value="1"/>
</dbReference>
<proteinExistence type="predicted"/>
<dbReference type="Gene3D" id="3.10.560.10">
    <property type="entry name" value="Outer membrane lipoprotein wza domain like"/>
    <property type="match status" value="1"/>
</dbReference>
<name>A0A0A3F006_9VIBR</name>
<dbReference type="Gene3D" id="3.30.1950.10">
    <property type="entry name" value="wza like domain"/>
    <property type="match status" value="1"/>
</dbReference>
<dbReference type="OrthoDB" id="9808948at2"/>
<dbReference type="Pfam" id="PF02563">
    <property type="entry name" value="Poly_export"/>
    <property type="match status" value="1"/>
</dbReference>
<evidence type="ECO:0000259" key="1">
    <source>
        <dbReference type="Pfam" id="PF02563"/>
    </source>
</evidence>
<dbReference type="RefSeq" id="WP_005432020.1">
    <property type="nucleotide sequence ID" value="NZ_BBKV01000051.1"/>
</dbReference>
<evidence type="ECO:0000259" key="2">
    <source>
        <dbReference type="Pfam" id="PF10531"/>
    </source>
</evidence>
<gene>
    <name evidence="3" type="ORF">HB761_17980</name>
</gene>
<dbReference type="InterPro" id="IPR019554">
    <property type="entry name" value="Soluble_ligand-bd"/>
</dbReference>
<dbReference type="Proteomes" id="UP001058687">
    <property type="component" value="Chromosome 2"/>
</dbReference>
<dbReference type="EMBL" id="CP050468">
    <property type="protein sequence ID" value="UTZ28576.1"/>
    <property type="molecule type" value="Genomic_DNA"/>
</dbReference>
<dbReference type="InterPro" id="IPR049712">
    <property type="entry name" value="Poly_export"/>
</dbReference>
<dbReference type="OMA" id="MVSVWQE"/>
<feature type="domain" description="Polysaccharide export protein N-terminal" evidence="1">
    <location>
        <begin position="23"/>
        <end position="99"/>
    </location>
</feature>
<accession>A0A0A3F006</accession>
<reference evidence="3" key="1">
    <citation type="submission" date="2020-03" db="EMBL/GenBank/DDBJ databases">
        <title>Five strains of Vibrio campbellii isolated from Mariana Trench.</title>
        <authorList>
            <person name="Liang J."/>
            <person name="Zhang X.-H."/>
        </authorList>
    </citation>
    <scope>NUCLEOTIDE SEQUENCE</scope>
    <source>
        <strain evidence="3">LJC014</strain>
    </source>
</reference>
<protein>
    <submittedName>
        <fullName evidence="3">Polysaccharide export protein</fullName>
    </submittedName>
</protein>
<dbReference type="AlphaFoldDB" id="A0A0A3F006"/>
<dbReference type="GO" id="GO:0015159">
    <property type="term" value="F:polysaccharide transmembrane transporter activity"/>
    <property type="evidence" value="ECO:0007669"/>
    <property type="project" value="InterPro"/>
</dbReference>
<sequence length="177" mass="19585">MNLLATLFSLVLVLLSTPSFASANEQDYLLDTGDTISVQVYGEEDLSIKNILITSDGYFDYPYLGRIKAINKTPKQLKYEIETGLKGDYLINPKVMVAINSFRLFYVNGEVRKPGGFEYQPGLTIEKAIALAGGLTDRASRKSINLTQHATGNTVESVSMQRSVEPGDIVFIDQSFF</sequence>
<dbReference type="Pfam" id="PF10531">
    <property type="entry name" value="SLBB"/>
    <property type="match status" value="1"/>
</dbReference>
<dbReference type="PANTHER" id="PTHR33619">
    <property type="entry name" value="POLYSACCHARIDE EXPORT PROTEIN GFCE-RELATED"/>
    <property type="match status" value="1"/>
</dbReference>
<dbReference type="SUPFAM" id="SSF142984">
    <property type="entry name" value="Nqo1 middle domain-like"/>
    <property type="match status" value="1"/>
</dbReference>
<evidence type="ECO:0000313" key="3">
    <source>
        <dbReference type="EMBL" id="UTZ28576.1"/>
    </source>
</evidence>
<evidence type="ECO:0000313" key="4">
    <source>
        <dbReference type="Proteomes" id="UP001058687"/>
    </source>
</evidence>
<feature type="domain" description="Soluble ligand binding" evidence="2">
    <location>
        <begin position="105"/>
        <end position="158"/>
    </location>
</feature>